<organism evidence="1 2">
    <name type="scientific">Crocosphaera subtropica (strain ATCC 51142 / BH68)</name>
    <name type="common">Cyanothece sp. (strain ATCC 51142)</name>
    <dbReference type="NCBI Taxonomy" id="43989"/>
    <lineage>
        <taxon>Bacteria</taxon>
        <taxon>Bacillati</taxon>
        <taxon>Cyanobacteriota</taxon>
        <taxon>Cyanophyceae</taxon>
        <taxon>Oscillatoriophycideae</taxon>
        <taxon>Chroococcales</taxon>
        <taxon>Aphanothecaceae</taxon>
        <taxon>Crocosphaera</taxon>
        <taxon>Crocosphaera subtropica</taxon>
    </lineage>
</organism>
<reference evidence="1 2" key="1">
    <citation type="journal article" date="2008" name="Proc. Natl. Acad. Sci. U.S.A.">
        <title>The genome of Cyanothece 51142, a unicellular diazotrophic cyanobacterium important in the marine nitrogen cycle.</title>
        <authorList>
            <person name="Welsh E.A."/>
            <person name="Liberton M."/>
            <person name="Stoeckel J."/>
            <person name="Loh T."/>
            <person name="Elvitigala T."/>
            <person name="Wang C."/>
            <person name="Wollam A."/>
            <person name="Fulton R.S."/>
            <person name="Clifton S.W."/>
            <person name="Jacobs J.M."/>
            <person name="Aurora R."/>
            <person name="Ghosh B.K."/>
            <person name="Sherman L.A."/>
            <person name="Smith R.D."/>
            <person name="Wilson R.K."/>
            <person name="Pakrasi H.B."/>
        </authorList>
    </citation>
    <scope>NUCLEOTIDE SEQUENCE [LARGE SCALE GENOMIC DNA]</scope>
    <source>
        <strain evidence="2">ATCC 51142 / BH68</strain>
    </source>
</reference>
<dbReference type="Proteomes" id="UP000001203">
    <property type="component" value="Chromosome circular"/>
</dbReference>
<dbReference type="KEGG" id="cyt:cce_2035"/>
<dbReference type="STRING" id="43989.cce_2035"/>
<evidence type="ECO:0000313" key="1">
    <source>
        <dbReference type="EMBL" id="ACB51385.1"/>
    </source>
</evidence>
<accession>B1X1F6</accession>
<evidence type="ECO:0000313" key="2">
    <source>
        <dbReference type="Proteomes" id="UP000001203"/>
    </source>
</evidence>
<sequence length="30" mass="3661">MFIQRVKKRSLNPLRDRLIFSNYLSLIILI</sequence>
<keyword evidence="2" id="KW-1185">Reference proteome</keyword>
<name>B1X1F6_CROS5</name>
<proteinExistence type="predicted"/>
<dbReference type="AlphaFoldDB" id="B1X1F6"/>
<gene>
    <name evidence="1" type="ordered locus">cce_2035</name>
</gene>
<dbReference type="EMBL" id="CP000806">
    <property type="protein sequence ID" value="ACB51385.1"/>
    <property type="molecule type" value="Genomic_DNA"/>
</dbReference>
<dbReference type="HOGENOM" id="CLU_3403084_0_0_3"/>
<protein>
    <submittedName>
        <fullName evidence="1">Uncharacterized protein</fullName>
    </submittedName>
</protein>